<evidence type="ECO:0000259" key="11">
    <source>
        <dbReference type="PROSITE" id="PS50893"/>
    </source>
</evidence>
<evidence type="ECO:0000256" key="4">
    <source>
        <dbReference type="ARBA" id="ARBA00022692"/>
    </source>
</evidence>
<dbReference type="AlphaFoldDB" id="A0A7L6N490"/>
<gene>
    <name evidence="12" type="ORF">HF295_05340</name>
</gene>
<dbReference type="CDD" id="cd03255">
    <property type="entry name" value="ABC_MJ0796_LolCDE_FtsE"/>
    <property type="match status" value="1"/>
</dbReference>
<dbReference type="SUPFAM" id="SSF52540">
    <property type="entry name" value="P-loop containing nucleoside triphosphate hydrolases"/>
    <property type="match status" value="1"/>
</dbReference>
<keyword evidence="13" id="KW-1185">Reference proteome</keyword>
<dbReference type="Proteomes" id="UP000512167">
    <property type="component" value="Chromosome"/>
</dbReference>
<dbReference type="Pfam" id="PF02687">
    <property type="entry name" value="FtsX"/>
    <property type="match status" value="1"/>
</dbReference>
<feature type="transmembrane region" description="Helical" evidence="10">
    <location>
        <begin position="594"/>
        <end position="622"/>
    </location>
</feature>
<evidence type="ECO:0000256" key="2">
    <source>
        <dbReference type="ARBA" id="ARBA00022448"/>
    </source>
</evidence>
<dbReference type="InterPro" id="IPR003838">
    <property type="entry name" value="ABC3_permease_C"/>
</dbReference>
<dbReference type="PROSITE" id="PS00211">
    <property type="entry name" value="ABC_TRANSPORTER_1"/>
    <property type="match status" value="1"/>
</dbReference>
<dbReference type="SMART" id="SM00382">
    <property type="entry name" value="AAA"/>
    <property type="match status" value="1"/>
</dbReference>
<comment type="similarity">
    <text evidence="9">Belongs to the ABC transporter superfamily. Macrolide exporter (TC 3.A.1.122) family.</text>
</comment>
<proteinExistence type="inferred from homology"/>
<evidence type="ECO:0000256" key="8">
    <source>
        <dbReference type="ARBA" id="ARBA00023136"/>
    </source>
</evidence>
<dbReference type="RefSeq" id="WP_312031139.1">
    <property type="nucleotide sequence ID" value="NZ_CP051151.1"/>
</dbReference>
<keyword evidence="7 10" id="KW-1133">Transmembrane helix</keyword>
<dbReference type="PANTHER" id="PTHR42798:SF6">
    <property type="entry name" value="CELL DIVISION ATP-BINDING PROTEIN FTSE"/>
    <property type="match status" value="1"/>
</dbReference>
<reference evidence="12 13" key="1">
    <citation type="submission" date="2020-04" db="EMBL/GenBank/DDBJ databases">
        <authorList>
            <person name="Zheng R.K."/>
            <person name="Sun C.M."/>
        </authorList>
    </citation>
    <scope>NUCLEOTIDE SEQUENCE [LARGE SCALE GENOMIC DNA]</scope>
    <source>
        <strain evidence="13">zrk29</strain>
    </source>
</reference>
<keyword evidence="6 12" id="KW-0067">ATP-binding</keyword>
<dbReference type="GO" id="GO:0005524">
    <property type="term" value="F:ATP binding"/>
    <property type="evidence" value="ECO:0007669"/>
    <property type="project" value="UniProtKB-KW"/>
</dbReference>
<dbReference type="Pfam" id="PF00005">
    <property type="entry name" value="ABC_tran"/>
    <property type="match status" value="1"/>
</dbReference>
<dbReference type="InterPro" id="IPR027417">
    <property type="entry name" value="P-loop_NTPase"/>
</dbReference>
<dbReference type="InterPro" id="IPR003593">
    <property type="entry name" value="AAA+_ATPase"/>
</dbReference>
<comment type="subcellular location">
    <subcellularLocation>
        <location evidence="1">Cell inner membrane</location>
        <topology evidence="1">Multi-pass membrane protein</topology>
    </subcellularLocation>
</comment>
<evidence type="ECO:0000313" key="13">
    <source>
        <dbReference type="Proteomes" id="UP000512167"/>
    </source>
</evidence>
<dbReference type="GO" id="GO:0005886">
    <property type="term" value="C:plasma membrane"/>
    <property type="evidence" value="ECO:0007669"/>
    <property type="project" value="UniProtKB-SubCell"/>
</dbReference>
<evidence type="ECO:0000256" key="5">
    <source>
        <dbReference type="ARBA" id="ARBA00022741"/>
    </source>
</evidence>
<dbReference type="GO" id="GO:0016887">
    <property type="term" value="F:ATP hydrolysis activity"/>
    <property type="evidence" value="ECO:0007669"/>
    <property type="project" value="InterPro"/>
</dbReference>
<feature type="transmembrane region" description="Helical" evidence="10">
    <location>
        <begin position="693"/>
        <end position="712"/>
    </location>
</feature>
<accession>A0A7L6N490</accession>
<dbReference type="KEGG" id="tbk:HF295_05340"/>
<sequence>MIKLKNISKFYSKNQTVSLGLRKVNLELGLHEFVAIVGESGSGKTTLLNVISGIDTYEEGELYINDEETSYYSKEDWENYRKKYIAFIFQSYNLIESYTVLQNVEAALILSGYPKDKLRQRALDIIGKVGLSDHIKHKATKLSGGQKQRVVIARAIAKDAPVVVADEPTGNLDSESAKMIINLLAEIAKEKLVIVVTHDFSQVEEVATRKIRVFDGEIVEDKKIVKVVPEKLPILEDKDYKMNFKETTKMVLRNLLATPKKSLLLFVIFAFAIFFFAFAYATFLDSRSGLTGQNYDFGFIPETRIVLNKTDGSPFTESEITDFENHSKVNTVVPFDFLMTNSYGDYEWEIKMSNNIYDREYMNLMILPISLLGDEYQNWNINEVLLTLPNYYEDEALSNFLGKEATLKFFTKSYNFDINKVIYTNDIINVVDEEYRSYVFIHDDRWDYFGKLFGFNNYATIKIDKSGSSIDLSDYWVSLASDLNDDEMYIYYDFENTSDYQADIMFETFYTNKTIENVTVRPKVMSQYEIQLSQNLFDQIFDENVPYQISIFANDPIEASQLYEDLSREKENGVNLYQVYYPANVNSGESLEGLILIVLNFGLFVMFGLMFLAIYFISYVIIKNIINSKMTDYAIFRTIGANKGTIRSFIYLESWFMAAFAYIIFLLLVIFISPFVEVGSPLFILKYFDFKNLLYLLLFVSFFAVILSRRYLSRVYHDSVAETLRREME</sequence>
<protein>
    <submittedName>
        <fullName evidence="12">ABC transporter ATP-binding protein/permease</fullName>
    </submittedName>
</protein>
<evidence type="ECO:0000256" key="3">
    <source>
        <dbReference type="ARBA" id="ARBA00022475"/>
    </source>
</evidence>
<evidence type="ECO:0000256" key="9">
    <source>
        <dbReference type="ARBA" id="ARBA00038388"/>
    </source>
</evidence>
<name>A0A7L6N490_9MOLU</name>
<keyword evidence="5" id="KW-0547">Nucleotide-binding</keyword>
<keyword evidence="8 10" id="KW-0472">Membrane</keyword>
<dbReference type="InterPro" id="IPR017911">
    <property type="entry name" value="MacB-like_ATP-bd"/>
</dbReference>
<dbReference type="PANTHER" id="PTHR42798">
    <property type="entry name" value="LIPOPROTEIN-RELEASING SYSTEM ATP-BINDING PROTEIN LOLD"/>
    <property type="match status" value="1"/>
</dbReference>
<evidence type="ECO:0000256" key="7">
    <source>
        <dbReference type="ARBA" id="ARBA00022989"/>
    </source>
</evidence>
<keyword evidence="3" id="KW-1003">Cell membrane</keyword>
<organism evidence="12 13">
    <name type="scientific">Hujiaoplasma nucleasis</name>
    <dbReference type="NCBI Taxonomy" id="2725268"/>
    <lineage>
        <taxon>Bacteria</taxon>
        <taxon>Bacillati</taxon>
        <taxon>Mycoplasmatota</taxon>
        <taxon>Mollicutes</taxon>
        <taxon>Candidatus Izemoplasmatales</taxon>
        <taxon>Hujiaoplasmataceae</taxon>
        <taxon>Hujiaoplasma</taxon>
    </lineage>
</organism>
<feature type="domain" description="ABC transporter" evidence="11">
    <location>
        <begin position="2"/>
        <end position="240"/>
    </location>
</feature>
<dbReference type="InterPro" id="IPR017871">
    <property type="entry name" value="ABC_transporter-like_CS"/>
</dbReference>
<feature type="transmembrane region" description="Helical" evidence="10">
    <location>
        <begin position="263"/>
        <end position="283"/>
    </location>
</feature>
<evidence type="ECO:0000256" key="6">
    <source>
        <dbReference type="ARBA" id="ARBA00022840"/>
    </source>
</evidence>
<evidence type="ECO:0000313" key="12">
    <source>
        <dbReference type="EMBL" id="QLY40312.1"/>
    </source>
</evidence>
<dbReference type="Gene3D" id="3.40.50.300">
    <property type="entry name" value="P-loop containing nucleotide triphosphate hydrolases"/>
    <property type="match status" value="1"/>
</dbReference>
<dbReference type="EMBL" id="CP051151">
    <property type="protein sequence ID" value="QLY40312.1"/>
    <property type="molecule type" value="Genomic_DNA"/>
</dbReference>
<dbReference type="PROSITE" id="PS50893">
    <property type="entry name" value="ABC_TRANSPORTER_2"/>
    <property type="match status" value="1"/>
</dbReference>
<evidence type="ECO:0000256" key="1">
    <source>
        <dbReference type="ARBA" id="ARBA00004429"/>
    </source>
</evidence>
<dbReference type="InterPro" id="IPR003439">
    <property type="entry name" value="ABC_transporter-like_ATP-bd"/>
</dbReference>
<keyword evidence="2" id="KW-0813">Transport</keyword>
<feature type="transmembrane region" description="Helical" evidence="10">
    <location>
        <begin position="649"/>
        <end position="673"/>
    </location>
</feature>
<keyword evidence="4 10" id="KW-0812">Transmembrane</keyword>
<evidence type="ECO:0000256" key="10">
    <source>
        <dbReference type="SAM" id="Phobius"/>
    </source>
</evidence>